<dbReference type="RefSeq" id="WP_004657535.1">
    <property type="nucleotide sequence ID" value="NZ_KB849179.1"/>
</dbReference>
<reference evidence="2 4" key="2">
    <citation type="submission" date="2019-10" db="EMBL/GenBank/DDBJ databases">
        <authorList>
            <person name="Karimi E."/>
        </authorList>
    </citation>
    <scope>NUCLEOTIDE SEQUENCE [LARGE SCALE GENOMIC DNA]</scope>
    <source>
        <strain evidence="2">Acinetobacter sp. 8BE</strain>
    </source>
</reference>
<dbReference type="Pfam" id="PF05488">
    <property type="entry name" value="PAAR_motif"/>
    <property type="match status" value="1"/>
</dbReference>
<dbReference type="EMBL" id="APOI01000030">
    <property type="protein sequence ID" value="ENU21889.1"/>
    <property type="molecule type" value="Genomic_DNA"/>
</dbReference>
<dbReference type="InterPro" id="IPR008727">
    <property type="entry name" value="PAAR_motif"/>
</dbReference>
<evidence type="ECO:0000313" key="4">
    <source>
        <dbReference type="Proteomes" id="UP000430404"/>
    </source>
</evidence>
<evidence type="ECO:0000313" key="1">
    <source>
        <dbReference type="EMBL" id="ENU21889.1"/>
    </source>
</evidence>
<name>A0A653K868_9GAMM</name>
<dbReference type="EMBL" id="CABWKZ010000023">
    <property type="protein sequence ID" value="VXA56664.1"/>
    <property type="molecule type" value="Genomic_DNA"/>
</dbReference>
<evidence type="ECO:0000313" key="2">
    <source>
        <dbReference type="EMBL" id="VXA56664.1"/>
    </source>
</evidence>
<organism evidence="2 4">
    <name type="scientific">Acinetobacter proteolyticus</name>
    <dbReference type="NCBI Taxonomy" id="1776741"/>
    <lineage>
        <taxon>Bacteria</taxon>
        <taxon>Pseudomonadati</taxon>
        <taxon>Pseudomonadota</taxon>
        <taxon>Gammaproteobacteria</taxon>
        <taxon>Moraxellales</taxon>
        <taxon>Moraxellaceae</taxon>
        <taxon>Acinetobacter</taxon>
    </lineage>
</organism>
<protein>
    <submittedName>
        <fullName evidence="2">Uncharacterized protein</fullName>
    </submittedName>
</protein>
<dbReference type="AlphaFoldDB" id="A0A653K868"/>
<evidence type="ECO:0000313" key="3">
    <source>
        <dbReference type="Proteomes" id="UP000013034"/>
    </source>
</evidence>
<sequence length="140" mass="15461">MNPKKHLSQDEVSNLSVEEIQERIAAEQEFMNKQKHKKFFAATHGSKTKNGGLIRAMINQKIKVQGHLIAVVGDEAIYEDGTTSKIISGAGEAGAIEGYDIALVGSRLENGDEIIESLQSVFEYRLYADQEIPQGFLSHD</sequence>
<accession>A0A653K868</accession>
<dbReference type="Proteomes" id="UP000430404">
    <property type="component" value="Unassembled WGS sequence"/>
</dbReference>
<keyword evidence="3" id="KW-1185">Reference proteome</keyword>
<proteinExistence type="predicted"/>
<dbReference type="Proteomes" id="UP000013034">
    <property type="component" value="Unassembled WGS sequence"/>
</dbReference>
<reference evidence="1 3" key="1">
    <citation type="submission" date="2013-02" db="EMBL/GenBank/DDBJ databases">
        <title>The Genome Sequence of Acinetobacter sp. NIPH 809.</title>
        <authorList>
            <consortium name="The Broad Institute Genome Sequencing Platform"/>
            <consortium name="The Broad Institute Genome Sequencing Center for Infectious Disease"/>
            <person name="Cerqueira G."/>
            <person name="Feldgarden M."/>
            <person name="Courvalin P."/>
            <person name="Perichon B."/>
            <person name="Grillot-Courvalin C."/>
            <person name="Clermont D."/>
            <person name="Rocha E."/>
            <person name="Yoon E.-J."/>
            <person name="Nemec A."/>
            <person name="Walker B."/>
            <person name="Young S.K."/>
            <person name="Zeng Q."/>
            <person name="Gargeya S."/>
            <person name="Fitzgerald M."/>
            <person name="Haas B."/>
            <person name="Abouelleil A."/>
            <person name="Alvarado L."/>
            <person name="Arachchi H.M."/>
            <person name="Berlin A.M."/>
            <person name="Chapman S.B."/>
            <person name="Dewar J."/>
            <person name="Goldberg J."/>
            <person name="Griggs A."/>
            <person name="Gujja S."/>
            <person name="Hansen M."/>
            <person name="Howarth C."/>
            <person name="Imamovic A."/>
            <person name="Larimer J."/>
            <person name="McCowan C."/>
            <person name="Murphy C."/>
            <person name="Neiman D."/>
            <person name="Pearson M."/>
            <person name="Priest M."/>
            <person name="Roberts A."/>
            <person name="Saif S."/>
            <person name="Shea T."/>
            <person name="Sisk P."/>
            <person name="Sykes S."/>
            <person name="Wortman J."/>
            <person name="Nusbaum C."/>
            <person name="Birren B."/>
        </authorList>
    </citation>
    <scope>NUCLEOTIDE SEQUENCE [LARGE SCALE GENOMIC DNA]</scope>
    <source>
        <strain evidence="1 3">NIPH 809</strain>
    </source>
</reference>
<gene>
    <name evidence="2" type="ORF">ACI8B_30133</name>
    <name evidence="1" type="ORF">F993_03818</name>
</gene>